<proteinExistence type="predicted"/>
<dbReference type="Proteomes" id="UP000813461">
    <property type="component" value="Unassembled WGS sequence"/>
</dbReference>
<evidence type="ECO:0000256" key="3">
    <source>
        <dbReference type="ARBA" id="ARBA00022737"/>
    </source>
</evidence>
<dbReference type="GO" id="GO:0000785">
    <property type="term" value="C:chromatin"/>
    <property type="evidence" value="ECO:0007669"/>
    <property type="project" value="TreeGrafter"/>
</dbReference>
<dbReference type="InterPro" id="IPR013087">
    <property type="entry name" value="Znf_C2H2_type"/>
</dbReference>
<evidence type="ECO:0000256" key="6">
    <source>
        <dbReference type="ARBA" id="ARBA00023242"/>
    </source>
</evidence>
<dbReference type="Pfam" id="PF04082">
    <property type="entry name" value="Fungal_trans"/>
    <property type="match status" value="1"/>
</dbReference>
<evidence type="ECO:0000256" key="2">
    <source>
        <dbReference type="ARBA" id="ARBA00022723"/>
    </source>
</evidence>
<keyword evidence="10" id="KW-1185">Reference proteome</keyword>
<dbReference type="PANTHER" id="PTHR40626:SF3">
    <property type="entry name" value="TRANSCRIPTION FACTOR WITH C2H2 AND ZN(2)-CYS(6) DNA BINDING DOMAIN (EUROFUNG)-RELATED"/>
    <property type="match status" value="1"/>
</dbReference>
<evidence type="ECO:0000313" key="10">
    <source>
        <dbReference type="Proteomes" id="UP000813461"/>
    </source>
</evidence>
<dbReference type="GO" id="GO:0006351">
    <property type="term" value="P:DNA-templated transcription"/>
    <property type="evidence" value="ECO:0007669"/>
    <property type="project" value="InterPro"/>
</dbReference>
<dbReference type="PROSITE" id="PS00028">
    <property type="entry name" value="ZINC_FINGER_C2H2_1"/>
    <property type="match status" value="1"/>
</dbReference>
<dbReference type="InterPro" id="IPR036236">
    <property type="entry name" value="Znf_C2H2_sf"/>
</dbReference>
<keyword evidence="5" id="KW-0862">Zinc</keyword>
<dbReference type="AlphaFoldDB" id="A0A8K0R969"/>
<feature type="domain" description="C2H2-type" evidence="8">
    <location>
        <begin position="32"/>
        <end position="59"/>
    </location>
</feature>
<dbReference type="EMBL" id="JAGMVJ010000009">
    <property type="protein sequence ID" value="KAH7087714.1"/>
    <property type="molecule type" value="Genomic_DNA"/>
</dbReference>
<accession>A0A8K0R969</accession>
<evidence type="ECO:0000313" key="9">
    <source>
        <dbReference type="EMBL" id="KAH7087714.1"/>
    </source>
</evidence>
<dbReference type="GO" id="GO:0005634">
    <property type="term" value="C:nucleus"/>
    <property type="evidence" value="ECO:0007669"/>
    <property type="project" value="UniProtKB-SubCell"/>
</dbReference>
<feature type="domain" description="C2H2-type" evidence="8">
    <location>
        <begin position="4"/>
        <end position="31"/>
    </location>
</feature>
<keyword evidence="3" id="KW-0677">Repeat</keyword>
<evidence type="ECO:0000256" key="5">
    <source>
        <dbReference type="ARBA" id="ARBA00022833"/>
    </source>
</evidence>
<gene>
    <name evidence="9" type="ORF">FB567DRAFT_352456</name>
</gene>
<dbReference type="PANTHER" id="PTHR40626">
    <property type="entry name" value="MIP31509P"/>
    <property type="match status" value="1"/>
</dbReference>
<dbReference type="OrthoDB" id="654211at2759"/>
<keyword evidence="4 7" id="KW-0863">Zinc-finger</keyword>
<dbReference type="PROSITE" id="PS50157">
    <property type="entry name" value="ZINC_FINGER_C2H2_2"/>
    <property type="match status" value="2"/>
</dbReference>
<dbReference type="SMART" id="SM00355">
    <property type="entry name" value="ZnF_C2H2"/>
    <property type="match status" value="2"/>
</dbReference>
<dbReference type="Gene3D" id="3.30.160.60">
    <property type="entry name" value="Classic Zinc Finger"/>
    <property type="match status" value="1"/>
</dbReference>
<evidence type="ECO:0000259" key="8">
    <source>
        <dbReference type="PROSITE" id="PS50157"/>
    </source>
</evidence>
<sequence length="647" mass="74115">MGINRCPICYNTFSRTDHLKRHLLTHSDIRRFACRTCSKSFNRRDAFRRHNTTCTPRTKHEANLSRRAVSQALTQGSVHFEERDELEKHSDPSPELPWDHMIYQLLDPYWESIHGGASQSLSLFVRTVSRLELHWIFDPEFILPTSPLLSARRSLHAQGSQVPTFGLPSSITMMDADDATASYIFPWSPGSYNVDHDSARNETIDLTQYTSTSSEAWTPSPDPSIRCDEYSTVSNNIISRLRNEICRKRSGRAIYPHEWSAQAASECYALFGPDSLARFTDAYWSSWYIHCPVIHKATFQVSAESATLISSLVLLAASYSSNADTRELARYWADIVEEVVYTDEYFGSASLYSALNAACLERRLRVLQAGLAVCVYQTFEGSSIARRRARRTRFGEIVDMGRELGFQNSQHTDLHKVTQDTFCWKEFILKEELIRTLTYTIVLDSSSCVMFNTVPKVMVEELQTDLFCPEACFQASTESECLNHVLAWVSNPLFKRRRISIVGALKILSESELDSETLQIFVQIGSANLYLLAAALHLTIFYIRNSIHPLDPNSAVLNIMRNWRKVWTLRDVITPGVTSQEERWRQPGFMKDALQFWLLGQVMLESKRSRSLQTGSNSLDQDPPIRFDQPCMTYLKQYLDKFDKAKR</sequence>
<dbReference type="SUPFAM" id="SSF57667">
    <property type="entry name" value="beta-beta-alpha zinc fingers"/>
    <property type="match status" value="1"/>
</dbReference>
<comment type="subcellular location">
    <subcellularLocation>
        <location evidence="1">Nucleus</location>
    </subcellularLocation>
</comment>
<protein>
    <recommendedName>
        <fullName evidence="8">C2H2-type domain-containing protein</fullName>
    </recommendedName>
</protein>
<organism evidence="9 10">
    <name type="scientific">Paraphoma chrysanthemicola</name>
    <dbReference type="NCBI Taxonomy" id="798071"/>
    <lineage>
        <taxon>Eukaryota</taxon>
        <taxon>Fungi</taxon>
        <taxon>Dikarya</taxon>
        <taxon>Ascomycota</taxon>
        <taxon>Pezizomycotina</taxon>
        <taxon>Dothideomycetes</taxon>
        <taxon>Pleosporomycetidae</taxon>
        <taxon>Pleosporales</taxon>
        <taxon>Pleosporineae</taxon>
        <taxon>Phaeosphaeriaceae</taxon>
        <taxon>Paraphoma</taxon>
    </lineage>
</organism>
<dbReference type="InterPro" id="IPR051059">
    <property type="entry name" value="VerF-like"/>
</dbReference>
<dbReference type="GO" id="GO:0008270">
    <property type="term" value="F:zinc ion binding"/>
    <property type="evidence" value="ECO:0007669"/>
    <property type="project" value="UniProtKB-KW"/>
</dbReference>
<keyword evidence="6" id="KW-0539">Nucleus</keyword>
<dbReference type="Pfam" id="PF00096">
    <property type="entry name" value="zf-C2H2"/>
    <property type="match status" value="1"/>
</dbReference>
<dbReference type="InterPro" id="IPR007219">
    <property type="entry name" value="XnlR_reg_dom"/>
</dbReference>
<reference evidence="9" key="1">
    <citation type="journal article" date="2021" name="Nat. Commun.">
        <title>Genetic determinants of endophytism in the Arabidopsis root mycobiome.</title>
        <authorList>
            <person name="Mesny F."/>
            <person name="Miyauchi S."/>
            <person name="Thiergart T."/>
            <person name="Pickel B."/>
            <person name="Atanasova L."/>
            <person name="Karlsson M."/>
            <person name="Huettel B."/>
            <person name="Barry K.W."/>
            <person name="Haridas S."/>
            <person name="Chen C."/>
            <person name="Bauer D."/>
            <person name="Andreopoulos W."/>
            <person name="Pangilinan J."/>
            <person name="LaButti K."/>
            <person name="Riley R."/>
            <person name="Lipzen A."/>
            <person name="Clum A."/>
            <person name="Drula E."/>
            <person name="Henrissat B."/>
            <person name="Kohler A."/>
            <person name="Grigoriev I.V."/>
            <person name="Martin F.M."/>
            <person name="Hacquard S."/>
        </authorList>
    </citation>
    <scope>NUCLEOTIDE SEQUENCE</scope>
    <source>
        <strain evidence="9">MPI-SDFR-AT-0120</strain>
    </source>
</reference>
<keyword evidence="2" id="KW-0479">Metal-binding</keyword>
<name>A0A8K0R969_9PLEO</name>
<comment type="caution">
    <text evidence="9">The sequence shown here is derived from an EMBL/GenBank/DDBJ whole genome shotgun (WGS) entry which is preliminary data.</text>
</comment>
<dbReference type="GO" id="GO:0000978">
    <property type="term" value="F:RNA polymerase II cis-regulatory region sequence-specific DNA binding"/>
    <property type="evidence" value="ECO:0007669"/>
    <property type="project" value="InterPro"/>
</dbReference>
<evidence type="ECO:0000256" key="4">
    <source>
        <dbReference type="ARBA" id="ARBA00022771"/>
    </source>
</evidence>
<evidence type="ECO:0000256" key="7">
    <source>
        <dbReference type="PROSITE-ProRule" id="PRU00042"/>
    </source>
</evidence>
<evidence type="ECO:0000256" key="1">
    <source>
        <dbReference type="ARBA" id="ARBA00004123"/>
    </source>
</evidence>
<dbReference type="GO" id="GO:0000981">
    <property type="term" value="F:DNA-binding transcription factor activity, RNA polymerase II-specific"/>
    <property type="evidence" value="ECO:0007669"/>
    <property type="project" value="InterPro"/>
</dbReference>